<feature type="coiled-coil region" evidence="1">
    <location>
        <begin position="71"/>
        <end position="124"/>
    </location>
</feature>
<dbReference type="STRING" id="99656.SAMN05421659_10550"/>
<evidence type="ECO:0000256" key="1">
    <source>
        <dbReference type="SAM" id="Coils"/>
    </source>
</evidence>
<organism evidence="2 3">
    <name type="scientific">[Clostridium] fimetarium</name>
    <dbReference type="NCBI Taxonomy" id="99656"/>
    <lineage>
        <taxon>Bacteria</taxon>
        <taxon>Bacillati</taxon>
        <taxon>Bacillota</taxon>
        <taxon>Clostridia</taxon>
        <taxon>Lachnospirales</taxon>
        <taxon>Lachnospiraceae</taxon>
    </lineage>
</organism>
<name>A0A1I0PFW5_9FIRM</name>
<gene>
    <name evidence="2" type="ORF">SAMN05421659_10550</name>
</gene>
<sequence length="125" mass="13854">MGWSEYNLLSSYKEKLSDGSSDVFSVNKEIDNLNEQFNTAVKGNYYGVSGSDFSAYKETSPDNDIKILSAKNYIQNEMDAIKRDIEAAEAARKAAEAKATKLAAEKVKKEAEEKAERAAQEKDSI</sequence>
<dbReference type="Proteomes" id="UP000199701">
    <property type="component" value="Unassembled WGS sequence"/>
</dbReference>
<proteinExistence type="predicted"/>
<dbReference type="AlphaFoldDB" id="A0A1I0PFW5"/>
<evidence type="ECO:0000313" key="2">
    <source>
        <dbReference type="EMBL" id="SEW13142.1"/>
    </source>
</evidence>
<evidence type="ECO:0000313" key="3">
    <source>
        <dbReference type="Proteomes" id="UP000199701"/>
    </source>
</evidence>
<protein>
    <submittedName>
        <fullName evidence="2">Uncharacterized protein</fullName>
    </submittedName>
</protein>
<accession>A0A1I0PFW5</accession>
<dbReference type="EMBL" id="FOJI01000005">
    <property type="protein sequence ID" value="SEW13142.1"/>
    <property type="molecule type" value="Genomic_DNA"/>
</dbReference>
<dbReference type="RefSeq" id="WP_092452368.1">
    <property type="nucleotide sequence ID" value="NZ_FOJI01000005.1"/>
</dbReference>
<reference evidence="2 3" key="1">
    <citation type="submission" date="2016-10" db="EMBL/GenBank/DDBJ databases">
        <authorList>
            <person name="de Groot N.N."/>
        </authorList>
    </citation>
    <scope>NUCLEOTIDE SEQUENCE [LARGE SCALE GENOMIC DNA]</scope>
    <source>
        <strain evidence="2 3">DSM 9179</strain>
    </source>
</reference>
<keyword evidence="1" id="KW-0175">Coiled coil</keyword>
<keyword evidence="3" id="KW-1185">Reference proteome</keyword>